<feature type="compositionally biased region" description="Low complexity" evidence="1">
    <location>
        <begin position="60"/>
        <end position="83"/>
    </location>
</feature>
<accession>A0A1F5NN13</accession>
<keyword evidence="2" id="KW-0812">Transmembrane</keyword>
<evidence type="ECO:0000313" key="3">
    <source>
        <dbReference type="EMBL" id="OGE79071.1"/>
    </source>
</evidence>
<organism evidence="3 4">
    <name type="scientific">Candidatus Doudnabacteria bacterium RIFCSPHIGHO2_01_FULL_46_14</name>
    <dbReference type="NCBI Taxonomy" id="1817824"/>
    <lineage>
        <taxon>Bacteria</taxon>
        <taxon>Candidatus Doudnaibacteriota</taxon>
    </lineage>
</organism>
<feature type="transmembrane region" description="Helical" evidence="2">
    <location>
        <begin position="7"/>
        <end position="26"/>
    </location>
</feature>
<reference evidence="3 4" key="1">
    <citation type="journal article" date="2016" name="Nat. Commun.">
        <title>Thousands of microbial genomes shed light on interconnected biogeochemical processes in an aquifer system.</title>
        <authorList>
            <person name="Anantharaman K."/>
            <person name="Brown C.T."/>
            <person name="Hug L.A."/>
            <person name="Sharon I."/>
            <person name="Castelle C.J."/>
            <person name="Probst A.J."/>
            <person name="Thomas B.C."/>
            <person name="Singh A."/>
            <person name="Wilkins M.J."/>
            <person name="Karaoz U."/>
            <person name="Brodie E.L."/>
            <person name="Williams K.H."/>
            <person name="Hubbard S.S."/>
            <person name="Banfield J.F."/>
        </authorList>
    </citation>
    <scope>NUCLEOTIDE SEQUENCE [LARGE SCALE GENOMIC DNA]</scope>
</reference>
<evidence type="ECO:0000256" key="2">
    <source>
        <dbReference type="SAM" id="Phobius"/>
    </source>
</evidence>
<keyword evidence="2" id="KW-0472">Membrane</keyword>
<comment type="caution">
    <text evidence="3">The sequence shown here is derived from an EMBL/GenBank/DDBJ whole genome shotgun (WGS) entry which is preliminary data.</text>
</comment>
<dbReference type="EMBL" id="MFEK01000008">
    <property type="protein sequence ID" value="OGE79071.1"/>
    <property type="molecule type" value="Genomic_DNA"/>
</dbReference>
<dbReference type="Proteomes" id="UP000176864">
    <property type="component" value="Unassembled WGS sequence"/>
</dbReference>
<gene>
    <name evidence="3" type="ORF">A2751_00015</name>
</gene>
<evidence type="ECO:0000256" key="1">
    <source>
        <dbReference type="SAM" id="MobiDB-lite"/>
    </source>
</evidence>
<proteinExistence type="predicted"/>
<evidence type="ECO:0000313" key="4">
    <source>
        <dbReference type="Proteomes" id="UP000176864"/>
    </source>
</evidence>
<keyword evidence="2" id="KW-1133">Transmembrane helix</keyword>
<protein>
    <submittedName>
        <fullName evidence="3">Uncharacterized protein</fullName>
    </submittedName>
</protein>
<dbReference type="AlphaFoldDB" id="A0A1F5NN13"/>
<sequence>MKNWIRIFLVCFVFIGGTAFFAYQLLNKFNNALDDISASSFATAKIPPILFSDKTNKEQIPTSTPETFSTSTPETFSTSTPETISTSTLATSTDLKLSLIFSKKNNEVYIGCVYQLFFQSSTAVYPLETVLLDAGTREAVEPIASGLARENKIEPNSQNLDWKVGEVWPGEYYIKVSNVNGVDLESKVFTIRKMPKGISVDERKKICKDSDSFIAR</sequence>
<name>A0A1F5NN13_9BACT</name>
<feature type="region of interest" description="Disordered" evidence="1">
    <location>
        <begin position="58"/>
        <end position="83"/>
    </location>
</feature>